<dbReference type="InterPro" id="IPR036188">
    <property type="entry name" value="FAD/NAD-bd_sf"/>
</dbReference>
<dbReference type="SUPFAM" id="SSF51905">
    <property type="entry name" value="FAD/NAD(P)-binding domain"/>
    <property type="match status" value="1"/>
</dbReference>
<evidence type="ECO:0000313" key="4">
    <source>
        <dbReference type="Proteomes" id="UP001621714"/>
    </source>
</evidence>
<accession>A0ABW8Q0P4</accession>
<dbReference type="EMBL" id="JBANFI010000009">
    <property type="protein sequence ID" value="MFK7161781.1"/>
    <property type="molecule type" value="Genomic_DNA"/>
</dbReference>
<evidence type="ECO:0000259" key="2">
    <source>
        <dbReference type="Pfam" id="PF01266"/>
    </source>
</evidence>
<evidence type="ECO:0000313" key="3">
    <source>
        <dbReference type="EMBL" id="MFK7161781.1"/>
    </source>
</evidence>
<dbReference type="EC" id="1.-.-.-" evidence="3"/>
<comment type="caution">
    <text evidence="3">The sequence shown here is derived from an EMBL/GenBank/DDBJ whole genome shotgun (WGS) entry which is preliminary data.</text>
</comment>
<name>A0ABW8Q0P4_9GAMM</name>
<sequence length="413" mass="45697">MAQEITVLGAGMVGVSVAWHLQQRGYAVRLVDRRAPGEETSYGNAGIIQREAVRPYAFPRDLSTLLRVAPNRAVDIRYRPLDVLKSARPLFGYWQSSAAGRYAKIQPQYAALIQQALETHEKMIQAADAEHLIRREGYLEVFRTTAALEAEAGLAEQDQQYGVEYQLLDQAALAQREPHLSTELKGAIHWTQPWTARDPGALVKAYAADFVRAGGELVTADIQSIRRQGQQWEVSTGQQKVTSEQLVIALGPWSAHWLARLGLRVPLFSKRGYHMHYASEHPLHHWVMDAEVGYLLAPMQAGIRLTSGAELSGLETAPNFAQLAAAEQVARGLFPLGERLEATPWFGSRPCLPDMKPVIGPVASQTGLWTAFGHGHQGFTLGPLTGQLIGQMMEKEPTAMPMTPYALERFFTE</sequence>
<reference evidence="3 4" key="1">
    <citation type="submission" date="2024-02" db="EMBL/GenBank/DDBJ databases">
        <title>Marinospirillum sp. MEB 164 isolated from Lonar lake sediment.</title>
        <authorList>
            <person name="Joshi A."/>
            <person name="Thite S."/>
        </authorList>
    </citation>
    <scope>NUCLEOTIDE SEQUENCE [LARGE SCALE GENOMIC DNA]</scope>
    <source>
        <strain evidence="3 4">MEB164</strain>
    </source>
</reference>
<organism evidence="3 4">
    <name type="scientific">Marinospirillum alkalitolerans</name>
    <dbReference type="NCBI Taxonomy" id="3123374"/>
    <lineage>
        <taxon>Bacteria</taxon>
        <taxon>Pseudomonadati</taxon>
        <taxon>Pseudomonadota</taxon>
        <taxon>Gammaproteobacteria</taxon>
        <taxon>Oceanospirillales</taxon>
        <taxon>Oceanospirillaceae</taxon>
        <taxon>Marinospirillum</taxon>
    </lineage>
</organism>
<dbReference type="Pfam" id="PF01266">
    <property type="entry name" value="DAO"/>
    <property type="match status" value="1"/>
</dbReference>
<dbReference type="SUPFAM" id="SSF54373">
    <property type="entry name" value="FAD-linked reductases, C-terminal domain"/>
    <property type="match status" value="1"/>
</dbReference>
<protein>
    <submittedName>
        <fullName evidence="3">FAD-dependent oxidoreductase</fullName>
        <ecNumber evidence="3">1.-.-.-</ecNumber>
    </submittedName>
</protein>
<dbReference type="InterPro" id="IPR006076">
    <property type="entry name" value="FAD-dep_OxRdtase"/>
</dbReference>
<feature type="domain" description="FAD dependent oxidoreductase" evidence="2">
    <location>
        <begin position="5"/>
        <end position="391"/>
    </location>
</feature>
<keyword evidence="4" id="KW-1185">Reference proteome</keyword>
<keyword evidence="1 3" id="KW-0560">Oxidoreductase</keyword>
<gene>
    <name evidence="3" type="ORF">V6U78_12120</name>
</gene>
<dbReference type="Proteomes" id="UP001621714">
    <property type="component" value="Unassembled WGS sequence"/>
</dbReference>
<dbReference type="PANTHER" id="PTHR13847:SF289">
    <property type="entry name" value="GLYCINE OXIDASE"/>
    <property type="match status" value="1"/>
</dbReference>
<dbReference type="Gene3D" id="3.50.50.60">
    <property type="entry name" value="FAD/NAD(P)-binding domain"/>
    <property type="match status" value="2"/>
</dbReference>
<dbReference type="PANTHER" id="PTHR13847">
    <property type="entry name" value="SARCOSINE DEHYDROGENASE-RELATED"/>
    <property type="match status" value="1"/>
</dbReference>
<dbReference type="RefSeq" id="WP_405341276.1">
    <property type="nucleotide sequence ID" value="NZ_JBANFI010000009.1"/>
</dbReference>
<evidence type="ECO:0000256" key="1">
    <source>
        <dbReference type="ARBA" id="ARBA00023002"/>
    </source>
</evidence>
<dbReference type="Gene3D" id="3.30.9.10">
    <property type="entry name" value="D-Amino Acid Oxidase, subunit A, domain 2"/>
    <property type="match status" value="1"/>
</dbReference>
<proteinExistence type="predicted"/>
<dbReference type="GO" id="GO:0016491">
    <property type="term" value="F:oxidoreductase activity"/>
    <property type="evidence" value="ECO:0007669"/>
    <property type="project" value="UniProtKB-KW"/>
</dbReference>